<protein>
    <recommendedName>
        <fullName evidence="3">Tetratricopeptide repeat protein</fullName>
    </recommendedName>
</protein>
<name>A0ABZ1WLK8_9ACTN</name>
<dbReference type="EMBL" id="CP108482">
    <property type="protein sequence ID" value="WUS61855.1"/>
    <property type="molecule type" value="Genomic_DNA"/>
</dbReference>
<keyword evidence="2" id="KW-1185">Reference proteome</keyword>
<sequence length="45" mass="4712">MPAHLAAGQGRRQDALALIEEAAGIAAADDARGLLPQIEEARARF</sequence>
<dbReference type="RefSeq" id="WP_329501453.1">
    <property type="nucleotide sequence ID" value="NZ_CP108460.1"/>
</dbReference>
<gene>
    <name evidence="1" type="ORF">OG469_10055</name>
</gene>
<evidence type="ECO:0000313" key="2">
    <source>
        <dbReference type="Proteomes" id="UP001432014"/>
    </source>
</evidence>
<evidence type="ECO:0008006" key="3">
    <source>
        <dbReference type="Google" id="ProtNLM"/>
    </source>
</evidence>
<accession>A0ABZ1WLK8</accession>
<dbReference type="Proteomes" id="UP001432014">
    <property type="component" value="Chromosome"/>
</dbReference>
<proteinExistence type="predicted"/>
<evidence type="ECO:0000313" key="1">
    <source>
        <dbReference type="EMBL" id="WUS61855.1"/>
    </source>
</evidence>
<reference evidence="1 2" key="1">
    <citation type="submission" date="2022-10" db="EMBL/GenBank/DDBJ databases">
        <title>The complete genomes of actinobacterial strains from the NBC collection.</title>
        <authorList>
            <person name="Joergensen T.S."/>
            <person name="Alvarez Arevalo M."/>
            <person name="Sterndorff E.B."/>
            <person name="Faurdal D."/>
            <person name="Vuksanovic O."/>
            <person name="Mourched A.-S."/>
            <person name="Charusanti P."/>
            <person name="Shaw S."/>
            <person name="Blin K."/>
            <person name="Weber T."/>
        </authorList>
    </citation>
    <scope>NUCLEOTIDE SEQUENCE [LARGE SCALE GENOMIC DNA]</scope>
    <source>
        <strain evidence="1 2">NBC_01247</strain>
    </source>
</reference>
<organism evidence="1 2">
    <name type="scientific">Kitasatospora herbaricolor</name>
    <dbReference type="NCBI Taxonomy" id="68217"/>
    <lineage>
        <taxon>Bacteria</taxon>
        <taxon>Bacillati</taxon>
        <taxon>Actinomycetota</taxon>
        <taxon>Actinomycetes</taxon>
        <taxon>Kitasatosporales</taxon>
        <taxon>Streptomycetaceae</taxon>
        <taxon>Kitasatospora</taxon>
    </lineage>
</organism>